<keyword evidence="2" id="KW-1185">Reference proteome</keyword>
<proteinExistence type="predicted"/>
<gene>
    <name evidence="1" type="ORF">BpHYR1_006500</name>
</gene>
<sequence length="110" mass="12920">MVIILSKQAEKKIKKAWDGVSSLTIQDVFKKLVSMVIETKISLNYRNWKKIGLRKVCLCFNRFKFGSKRFFINSKTVTEDKVESYSDIEEISKSEKQLLVRKIQLIELMI</sequence>
<evidence type="ECO:0000313" key="1">
    <source>
        <dbReference type="EMBL" id="RNA05741.1"/>
    </source>
</evidence>
<name>A0A3M7Q432_BRAPC</name>
<evidence type="ECO:0000313" key="2">
    <source>
        <dbReference type="Proteomes" id="UP000276133"/>
    </source>
</evidence>
<dbReference type="Proteomes" id="UP000276133">
    <property type="component" value="Unassembled WGS sequence"/>
</dbReference>
<organism evidence="1 2">
    <name type="scientific">Brachionus plicatilis</name>
    <name type="common">Marine rotifer</name>
    <name type="synonym">Brachionus muelleri</name>
    <dbReference type="NCBI Taxonomy" id="10195"/>
    <lineage>
        <taxon>Eukaryota</taxon>
        <taxon>Metazoa</taxon>
        <taxon>Spiralia</taxon>
        <taxon>Gnathifera</taxon>
        <taxon>Rotifera</taxon>
        <taxon>Eurotatoria</taxon>
        <taxon>Monogononta</taxon>
        <taxon>Pseudotrocha</taxon>
        <taxon>Ploima</taxon>
        <taxon>Brachionidae</taxon>
        <taxon>Brachionus</taxon>
    </lineage>
</organism>
<protein>
    <submittedName>
        <fullName evidence="1">Uncharacterized protein</fullName>
    </submittedName>
</protein>
<dbReference type="AlphaFoldDB" id="A0A3M7Q432"/>
<accession>A0A3M7Q432</accession>
<reference evidence="1 2" key="1">
    <citation type="journal article" date="2018" name="Sci. Rep.">
        <title>Genomic signatures of local adaptation to the degree of environmental predictability in rotifers.</title>
        <authorList>
            <person name="Franch-Gras L."/>
            <person name="Hahn C."/>
            <person name="Garcia-Roger E.M."/>
            <person name="Carmona M.J."/>
            <person name="Serra M."/>
            <person name="Gomez A."/>
        </authorList>
    </citation>
    <scope>NUCLEOTIDE SEQUENCE [LARGE SCALE GENOMIC DNA]</scope>
    <source>
        <strain evidence="1">HYR1</strain>
    </source>
</reference>
<comment type="caution">
    <text evidence="1">The sequence shown here is derived from an EMBL/GenBank/DDBJ whole genome shotgun (WGS) entry which is preliminary data.</text>
</comment>
<dbReference type="EMBL" id="REGN01007619">
    <property type="protein sequence ID" value="RNA05741.1"/>
    <property type="molecule type" value="Genomic_DNA"/>
</dbReference>